<comment type="caution">
    <text evidence="3">The sequence shown here is derived from an EMBL/GenBank/DDBJ whole genome shotgun (WGS) entry which is preliminary data.</text>
</comment>
<keyword evidence="4" id="KW-1185">Reference proteome</keyword>
<feature type="active site" description="Proton donor" evidence="2">
    <location>
        <position position="35"/>
    </location>
</feature>
<dbReference type="AlphaFoldDB" id="A0A1K0GTE1"/>
<dbReference type="EMBL" id="MEIA01000213">
    <property type="protein sequence ID" value="OJF12547.1"/>
    <property type="molecule type" value="Genomic_DNA"/>
</dbReference>
<comment type="function">
    <text evidence="2">Hydrolyzes RNA 2',3'-cyclic phosphodiester to an RNA 2'-phosphomonoester.</text>
</comment>
<dbReference type="SUPFAM" id="SSF55144">
    <property type="entry name" value="LigT-like"/>
    <property type="match status" value="1"/>
</dbReference>
<evidence type="ECO:0000313" key="3">
    <source>
        <dbReference type="EMBL" id="OJF12547.1"/>
    </source>
</evidence>
<feature type="short sequence motif" description="HXTX 1" evidence="2">
    <location>
        <begin position="35"/>
        <end position="38"/>
    </location>
</feature>
<dbReference type="PANTHER" id="PTHR35561:SF1">
    <property type="entry name" value="RNA 2',3'-CYCLIC PHOSPHODIESTERASE"/>
    <property type="match status" value="1"/>
</dbReference>
<dbReference type="GO" id="GO:0004113">
    <property type="term" value="F:2',3'-cyclic-nucleotide 3'-phosphodiesterase activity"/>
    <property type="evidence" value="ECO:0007669"/>
    <property type="project" value="InterPro"/>
</dbReference>
<dbReference type="Pfam" id="PF13563">
    <property type="entry name" value="2_5_RNA_ligase2"/>
    <property type="match status" value="1"/>
</dbReference>
<evidence type="ECO:0000313" key="4">
    <source>
        <dbReference type="Proteomes" id="UP000182486"/>
    </source>
</evidence>
<dbReference type="InterPro" id="IPR004175">
    <property type="entry name" value="RNA_CPDase"/>
</dbReference>
<dbReference type="RefSeq" id="WP_071806840.1">
    <property type="nucleotide sequence ID" value="NZ_MEIA01000213.1"/>
</dbReference>
<dbReference type="Gene3D" id="3.90.1140.10">
    <property type="entry name" value="Cyclic phosphodiesterase"/>
    <property type="match status" value="1"/>
</dbReference>
<dbReference type="GO" id="GO:0016874">
    <property type="term" value="F:ligase activity"/>
    <property type="evidence" value="ECO:0007669"/>
    <property type="project" value="UniProtKB-KW"/>
</dbReference>
<evidence type="ECO:0000256" key="2">
    <source>
        <dbReference type="HAMAP-Rule" id="MF_01940"/>
    </source>
</evidence>
<dbReference type="PANTHER" id="PTHR35561">
    <property type="entry name" value="RNA 2',3'-CYCLIC PHOSPHODIESTERASE"/>
    <property type="match status" value="1"/>
</dbReference>
<comment type="catalytic activity">
    <reaction evidence="2">
        <text>a 3'-end 2',3'-cyclophospho-ribonucleotide-RNA + H2O = a 3'-end 2'-phospho-ribonucleotide-RNA + H(+)</text>
        <dbReference type="Rhea" id="RHEA:11828"/>
        <dbReference type="Rhea" id="RHEA-COMP:10464"/>
        <dbReference type="Rhea" id="RHEA-COMP:17353"/>
        <dbReference type="ChEBI" id="CHEBI:15377"/>
        <dbReference type="ChEBI" id="CHEBI:15378"/>
        <dbReference type="ChEBI" id="CHEBI:83064"/>
        <dbReference type="ChEBI" id="CHEBI:173113"/>
        <dbReference type="EC" id="3.1.4.58"/>
    </reaction>
</comment>
<feature type="short sequence motif" description="HXTX 2" evidence="2">
    <location>
        <begin position="114"/>
        <end position="117"/>
    </location>
</feature>
<keyword evidence="3" id="KW-0436">Ligase</keyword>
<proteinExistence type="inferred from homology"/>
<sequence length="159" mass="17355">MRLFVAIYPPDDVRKDLWQRLGPGRQGLTAIEKWHVTLAFLGEVSEECRPALEEALARVTVPRGRELRLRGGGDFGGRVIWAGVEGELGDLNEAVRAAARGVGVSPDGRPYTPHLTVSYASDDAVRQALDGYAGPSWTLGEIALVRVEPDGAYTTLRTW</sequence>
<dbReference type="Proteomes" id="UP000182486">
    <property type="component" value="Unassembled WGS sequence"/>
</dbReference>
<comment type="similarity">
    <text evidence="2">Belongs to the 2H phosphoesterase superfamily. ThpR family.</text>
</comment>
<dbReference type="InterPro" id="IPR009097">
    <property type="entry name" value="Cyclic_Pdiesterase"/>
</dbReference>
<dbReference type="NCBIfam" id="TIGR02258">
    <property type="entry name" value="2_5_ligase"/>
    <property type="match status" value="1"/>
</dbReference>
<dbReference type="HAMAP" id="MF_01940">
    <property type="entry name" value="RNA_CPDase"/>
    <property type="match status" value="1"/>
</dbReference>
<reference evidence="3 4" key="1">
    <citation type="submission" date="2016-09" db="EMBL/GenBank/DDBJ databases">
        <title>Couchioplanes caeruleus draft genome sequence.</title>
        <authorList>
            <person name="Sheehan J."/>
            <person name="Caffrey P."/>
        </authorList>
    </citation>
    <scope>NUCLEOTIDE SEQUENCE [LARGE SCALE GENOMIC DNA]</scope>
    <source>
        <strain evidence="3 4">DSM 43634</strain>
    </source>
</reference>
<organism evidence="3 4">
    <name type="scientific">Couchioplanes caeruleus subsp. caeruleus</name>
    <dbReference type="NCBI Taxonomy" id="56427"/>
    <lineage>
        <taxon>Bacteria</taxon>
        <taxon>Bacillati</taxon>
        <taxon>Actinomycetota</taxon>
        <taxon>Actinomycetes</taxon>
        <taxon>Micromonosporales</taxon>
        <taxon>Micromonosporaceae</taxon>
        <taxon>Couchioplanes</taxon>
    </lineage>
</organism>
<evidence type="ECO:0000256" key="1">
    <source>
        <dbReference type="ARBA" id="ARBA00022801"/>
    </source>
</evidence>
<protein>
    <recommendedName>
        <fullName evidence="2">RNA 2',3'-cyclic phosphodiesterase</fullName>
        <shortName evidence="2">RNA 2',3'-CPDase</shortName>
        <ecNumber evidence="2">3.1.4.58</ecNumber>
    </recommendedName>
</protein>
<dbReference type="GO" id="GO:0008664">
    <property type="term" value="F:RNA 2',3'-cyclic 3'-phosphodiesterase activity"/>
    <property type="evidence" value="ECO:0007669"/>
    <property type="project" value="UniProtKB-EC"/>
</dbReference>
<accession>A0A1K0GTE1</accession>
<feature type="active site" description="Proton acceptor" evidence="2">
    <location>
        <position position="114"/>
    </location>
</feature>
<name>A0A1K0GTE1_9ACTN</name>
<gene>
    <name evidence="3" type="ORF">BG844_19885</name>
</gene>
<keyword evidence="1 2" id="KW-0378">Hydrolase</keyword>
<dbReference type="EC" id="3.1.4.58" evidence="2"/>